<feature type="region of interest" description="Disordered" evidence="2">
    <location>
        <begin position="1305"/>
        <end position="1341"/>
    </location>
</feature>
<feature type="compositionally biased region" description="Low complexity" evidence="2">
    <location>
        <begin position="21"/>
        <end position="43"/>
    </location>
</feature>
<keyword evidence="3" id="KW-1133">Transmembrane helix</keyword>
<evidence type="ECO:0000313" key="4">
    <source>
        <dbReference type="EMBL" id="KAA8909758.1"/>
    </source>
</evidence>
<organism evidence="4 5">
    <name type="scientific">Sphaerosporella brunnea</name>
    <dbReference type="NCBI Taxonomy" id="1250544"/>
    <lineage>
        <taxon>Eukaryota</taxon>
        <taxon>Fungi</taxon>
        <taxon>Dikarya</taxon>
        <taxon>Ascomycota</taxon>
        <taxon>Pezizomycotina</taxon>
        <taxon>Pezizomycetes</taxon>
        <taxon>Pezizales</taxon>
        <taxon>Pyronemataceae</taxon>
        <taxon>Sphaerosporella</taxon>
    </lineage>
</organism>
<feature type="region of interest" description="Disordered" evidence="2">
    <location>
        <begin position="1"/>
        <end position="157"/>
    </location>
</feature>
<gene>
    <name evidence="4" type="ORF">FN846DRAFT_917942</name>
</gene>
<reference evidence="4 5" key="1">
    <citation type="submission" date="2019-09" db="EMBL/GenBank/DDBJ databases">
        <title>Draft genome of the ectomycorrhizal ascomycete Sphaerosporella brunnea.</title>
        <authorList>
            <consortium name="DOE Joint Genome Institute"/>
            <person name="Benucci G.M."/>
            <person name="Marozzi G."/>
            <person name="Antonielli L."/>
            <person name="Sanchez S."/>
            <person name="Marco P."/>
            <person name="Wang X."/>
            <person name="Falini L.B."/>
            <person name="Barry K."/>
            <person name="Haridas S."/>
            <person name="Lipzen A."/>
            <person name="Labutti K."/>
            <person name="Grigoriev I.V."/>
            <person name="Murat C."/>
            <person name="Martin F."/>
            <person name="Albertini E."/>
            <person name="Donnini D."/>
            <person name="Bonito G."/>
        </authorList>
    </citation>
    <scope>NUCLEOTIDE SEQUENCE [LARGE SCALE GENOMIC DNA]</scope>
    <source>
        <strain evidence="4 5">Sb_GMNB300</strain>
    </source>
</reference>
<name>A0A5J5F2N3_9PEZI</name>
<comment type="caution">
    <text evidence="4">The sequence shown here is derived from an EMBL/GenBank/DDBJ whole genome shotgun (WGS) entry which is preliminary data.</text>
</comment>
<evidence type="ECO:0000256" key="3">
    <source>
        <dbReference type="SAM" id="Phobius"/>
    </source>
</evidence>
<keyword evidence="3" id="KW-0812">Transmembrane</keyword>
<proteinExistence type="predicted"/>
<feature type="region of interest" description="Disordered" evidence="2">
    <location>
        <begin position="1130"/>
        <end position="1149"/>
    </location>
</feature>
<feature type="region of interest" description="Disordered" evidence="2">
    <location>
        <begin position="531"/>
        <end position="573"/>
    </location>
</feature>
<accession>A0A5J5F2N3</accession>
<dbReference type="OrthoDB" id="5408878at2759"/>
<feature type="region of interest" description="Disordered" evidence="2">
    <location>
        <begin position="281"/>
        <end position="383"/>
    </location>
</feature>
<evidence type="ECO:0000313" key="5">
    <source>
        <dbReference type="Proteomes" id="UP000326924"/>
    </source>
</evidence>
<feature type="compositionally biased region" description="Basic and acidic residues" evidence="2">
    <location>
        <begin position="1"/>
        <end position="13"/>
    </location>
</feature>
<evidence type="ECO:0000256" key="2">
    <source>
        <dbReference type="SAM" id="MobiDB-lite"/>
    </source>
</evidence>
<evidence type="ECO:0000256" key="1">
    <source>
        <dbReference type="SAM" id="Coils"/>
    </source>
</evidence>
<dbReference type="InParanoid" id="A0A5J5F2N3"/>
<sequence>MSQHRREASDLRRASKPPSTPSSAATSNPPHPSSLLPRSQSSASDERKPTPPSTPTAASRKSTAAAVKTPRTSALGSGGTSLGGGSKALVRPSPPAAATGRRSPALIRGRPASSAVAASRASPSPATRSTAASASTTTPTPKASKKKKTDSSLKPAAMASQFEDIKERWNTVEGRFFMKAWSYHDPNELGSINLNNIIEFFQVLEGTIGTSPGSLLSSKMAEGLRQQIASMEDIPALDRDGVALLYEQLLKTAESRGEKLGPSKSLFEKMHEVYQEVFAKNTSTSPSGKGSFFSRSPSRSRTSTSPSGRNLAAGRSDLGEEDALSAPGPIGDSSLDDSTAGLDYPSSAPIRGTTPDPAHSPTRNEPVLFGAGGQPMSPKQASTYNMPVSSPIISEDDDSSKYEAQNDEDSVLLTGTLMAPKNASRRPPEEIARVYAEVRRLLRVVKAREKALTECRADAEDLKRRLESCQAKTEDDQVTYAAELDDAIKETKRWKDEALSCKDKLEKANRKAIERETLVLEREAEIQRLTNDLERSKPSVQKDMKERKELKDAKQELEGQVQKEQENSRVLESRLQREAARARELQRENDSLKEECIKLAADVEQRDATIHELRATNSGLIIDLQSFRGVRSKIRGTPSEDGERRSLGINPAEFDEGDSQIDSPDLQPVRFTQAELPDDIPPGLSSEQMIQYVSRMNWDGVDVQTEIAIPVHEVRLAAAAAAWLEDPVLAAIQELKDTFPNIVHEKSTQDADCQTTEAWPVVPIEYVSVPMDPSTLDPALQKLIEEHGITAEKLQRLIDADETDKIDPELQQLIDEYKITPSKIRRLIDEGAKIDSRLKDMITTHDLTADEIQRLLDVDEAEKIDPSLKALINQHSLAANQIQRLLDEEADKIDPELQQLIDEYKITPSKIRRLIDEGAKIDSRLKDMIITHDLTADGIQRLMEIDEDQRIDPEIKTLINDYNLTASVIRQLVSMDLIEPDLKKLIEEHNLTASGIESLMAADRANPASSIDPEVQQLIEEHNLNASEIRDLIAAKIDPKLRQLIDEHHLTVGKIEGLIAAYSAQSPPNVDPEVWELIVEHNITATDIERLIALDQINMSYEGMPFQPGTKPLSTEQIAQLLSRMKVLSESEGKEKATPNNPLEYFGGENAPQNIKDLLANWPEQRAESVAPHPEDPYGEIIWTTIEVRTRIREIAQKGDKGGLDNTDITFLNDFVREQSTEPTREILSNIWQASQLAALAVRKAAAARATQPHQSGGLHLVNSPFGILAWPWRLLWAQINSLDQADYFATAAKSEQRLAETLCPEFNRDDPSPSGPGSDPPSPPSGSPRRRGPLGPKASLLRRGPRPGLVWSILTALLWIVLVVLLLYNIVIYWNMKADQAMWLKYNEPPWKNWNALATGGSHCWRVCTNDGWGWRWKAYLREFLYEGALGKGVWPS</sequence>
<keyword evidence="5" id="KW-1185">Reference proteome</keyword>
<keyword evidence="3" id="KW-0472">Membrane</keyword>
<protein>
    <submittedName>
        <fullName evidence="4">Uncharacterized protein</fullName>
    </submittedName>
</protein>
<feature type="compositionally biased region" description="Gly residues" evidence="2">
    <location>
        <begin position="76"/>
        <end position="86"/>
    </location>
</feature>
<feature type="compositionally biased region" description="Low complexity" evidence="2">
    <location>
        <begin position="55"/>
        <end position="66"/>
    </location>
</feature>
<keyword evidence="1" id="KW-0175">Coiled coil</keyword>
<feature type="coiled-coil region" evidence="1">
    <location>
        <begin position="445"/>
        <end position="472"/>
    </location>
</feature>
<feature type="compositionally biased region" description="Low complexity" evidence="2">
    <location>
        <begin position="285"/>
        <end position="309"/>
    </location>
</feature>
<feature type="region of interest" description="Disordered" evidence="2">
    <location>
        <begin position="633"/>
        <end position="665"/>
    </location>
</feature>
<feature type="transmembrane region" description="Helical" evidence="3">
    <location>
        <begin position="1350"/>
        <end position="1375"/>
    </location>
</feature>
<dbReference type="Proteomes" id="UP000326924">
    <property type="component" value="Unassembled WGS sequence"/>
</dbReference>
<dbReference type="EMBL" id="VXIS01000054">
    <property type="protein sequence ID" value="KAA8909758.1"/>
    <property type="molecule type" value="Genomic_DNA"/>
</dbReference>
<feature type="compositionally biased region" description="Low complexity" evidence="2">
    <location>
        <begin position="110"/>
        <end position="142"/>
    </location>
</feature>